<organism evidence="1 2">
    <name type="scientific">Gigaspora rosea</name>
    <dbReference type="NCBI Taxonomy" id="44941"/>
    <lineage>
        <taxon>Eukaryota</taxon>
        <taxon>Fungi</taxon>
        <taxon>Fungi incertae sedis</taxon>
        <taxon>Mucoromycota</taxon>
        <taxon>Glomeromycotina</taxon>
        <taxon>Glomeromycetes</taxon>
        <taxon>Diversisporales</taxon>
        <taxon>Gigasporaceae</taxon>
        <taxon>Gigaspora</taxon>
    </lineage>
</organism>
<accession>A0A397VC89</accession>
<name>A0A397VC89_9GLOM</name>
<proteinExistence type="predicted"/>
<keyword evidence="2" id="KW-1185">Reference proteome</keyword>
<reference evidence="1 2" key="1">
    <citation type="submission" date="2018-06" db="EMBL/GenBank/DDBJ databases">
        <title>Comparative genomics reveals the genomic features of Rhizophagus irregularis, R. cerebriforme, R. diaphanum and Gigaspora rosea, and their symbiotic lifestyle signature.</title>
        <authorList>
            <person name="Morin E."/>
            <person name="San Clemente H."/>
            <person name="Chen E.C.H."/>
            <person name="De La Providencia I."/>
            <person name="Hainaut M."/>
            <person name="Kuo A."/>
            <person name="Kohler A."/>
            <person name="Murat C."/>
            <person name="Tang N."/>
            <person name="Roy S."/>
            <person name="Loubradou J."/>
            <person name="Henrissat B."/>
            <person name="Grigoriev I.V."/>
            <person name="Corradi N."/>
            <person name="Roux C."/>
            <person name="Martin F.M."/>
        </authorList>
    </citation>
    <scope>NUCLEOTIDE SEQUENCE [LARGE SCALE GENOMIC DNA]</scope>
    <source>
        <strain evidence="1 2">DAOM 194757</strain>
    </source>
</reference>
<comment type="caution">
    <text evidence="1">The sequence shown here is derived from an EMBL/GenBank/DDBJ whole genome shotgun (WGS) entry which is preliminary data.</text>
</comment>
<protein>
    <submittedName>
        <fullName evidence="1">Uncharacterized protein</fullName>
    </submittedName>
</protein>
<sequence>MERMEATNSGKKPDLQVLLKLDTVENEIVLAEVSRLLPQQDKEIIDWKKLVRICKDCFDERYNVFFDGRDDTTDIARSINVKLGKVPVLGIQVIRDRVIVSALDLFEDDFYRVFRICELVISLRISSRPIVEEFLKNALKMRFVVEKIIAMSVDVKDEISLLPVTEDRTPSTSMMSTTYSPPKNF</sequence>
<dbReference type="OrthoDB" id="2387127at2759"/>
<dbReference type="EMBL" id="QKWP01000463">
    <property type="protein sequence ID" value="RIB19622.1"/>
    <property type="molecule type" value="Genomic_DNA"/>
</dbReference>
<evidence type="ECO:0000313" key="1">
    <source>
        <dbReference type="EMBL" id="RIB19622.1"/>
    </source>
</evidence>
<dbReference type="Proteomes" id="UP000266673">
    <property type="component" value="Unassembled WGS sequence"/>
</dbReference>
<evidence type="ECO:0000313" key="2">
    <source>
        <dbReference type="Proteomes" id="UP000266673"/>
    </source>
</evidence>
<dbReference type="AlphaFoldDB" id="A0A397VC89"/>
<gene>
    <name evidence="1" type="ORF">C2G38_1253530</name>
</gene>